<proteinExistence type="predicted"/>
<protein>
    <submittedName>
        <fullName evidence="1">Uncharacterized protein</fullName>
    </submittedName>
</protein>
<reference evidence="1 2" key="1">
    <citation type="submission" date="2017-03" db="EMBL/GenBank/DDBJ databases">
        <authorList>
            <person name="Afonso C.L."/>
            <person name="Miller P.J."/>
            <person name="Scott M.A."/>
            <person name="Spackman E."/>
            <person name="Goraichik I."/>
            <person name="Dimitrov K.M."/>
            <person name="Suarez D.L."/>
            <person name="Swayne D.E."/>
        </authorList>
    </citation>
    <scope>NUCLEOTIDE SEQUENCE [LARGE SCALE GENOMIC DNA]</scope>
    <source>
        <strain evidence="1">Genome sequencing of Nitrospira japonica strain NJ11</strain>
    </source>
</reference>
<evidence type="ECO:0000313" key="2">
    <source>
        <dbReference type="Proteomes" id="UP000192042"/>
    </source>
</evidence>
<dbReference type="KEGG" id="nja:NSJP_2011"/>
<accession>A0A1W1I5S6</accession>
<dbReference type="Proteomes" id="UP000192042">
    <property type="component" value="Chromosome I"/>
</dbReference>
<sequence length="43" mass="4547">MRDLIALAIGGLFSVVLVSDCSAWVLPSVLPVKSGLSSHRVPR</sequence>
<dbReference type="AlphaFoldDB" id="A0A1W1I5S6"/>
<dbReference type="EMBL" id="LT828648">
    <property type="protein sequence ID" value="SLM48183.1"/>
    <property type="molecule type" value="Genomic_DNA"/>
</dbReference>
<organism evidence="1 2">
    <name type="scientific">Nitrospira japonica</name>
    <dbReference type="NCBI Taxonomy" id="1325564"/>
    <lineage>
        <taxon>Bacteria</taxon>
        <taxon>Pseudomonadati</taxon>
        <taxon>Nitrospirota</taxon>
        <taxon>Nitrospiria</taxon>
        <taxon>Nitrospirales</taxon>
        <taxon>Nitrospiraceae</taxon>
        <taxon>Nitrospira</taxon>
    </lineage>
</organism>
<name>A0A1W1I5S6_9BACT</name>
<evidence type="ECO:0000313" key="1">
    <source>
        <dbReference type="EMBL" id="SLM48183.1"/>
    </source>
</evidence>
<gene>
    <name evidence="1" type="ORF">NSJP_2011</name>
</gene>
<keyword evidence="2" id="KW-1185">Reference proteome</keyword>